<comment type="caution">
    <text evidence="8">The sequence shown here is derived from an EMBL/GenBank/DDBJ whole genome shotgun (WGS) entry which is preliminary data.</text>
</comment>
<dbReference type="GO" id="GO:0003677">
    <property type="term" value="F:DNA binding"/>
    <property type="evidence" value="ECO:0007669"/>
    <property type="project" value="UniProtKB-KW"/>
</dbReference>
<organism evidence="8 9">
    <name type="scientific">Oceanirhabdus seepicola</name>
    <dbReference type="NCBI Taxonomy" id="2828781"/>
    <lineage>
        <taxon>Bacteria</taxon>
        <taxon>Bacillati</taxon>
        <taxon>Bacillota</taxon>
        <taxon>Clostridia</taxon>
        <taxon>Eubacteriales</taxon>
        <taxon>Clostridiaceae</taxon>
        <taxon>Oceanirhabdus</taxon>
    </lineage>
</organism>
<dbReference type="SUPFAM" id="SSF88946">
    <property type="entry name" value="Sigma2 domain of RNA polymerase sigma factors"/>
    <property type="match status" value="1"/>
</dbReference>
<keyword evidence="2" id="KW-0731">Sigma factor</keyword>
<accession>A0A9J6P5D5</accession>
<evidence type="ECO:0000256" key="2">
    <source>
        <dbReference type="ARBA" id="ARBA00023082"/>
    </source>
</evidence>
<dbReference type="InterPro" id="IPR007627">
    <property type="entry name" value="RNA_pol_sigma70_r2"/>
</dbReference>
<dbReference type="Pfam" id="PF04545">
    <property type="entry name" value="Sigma70_r4"/>
    <property type="match status" value="1"/>
</dbReference>
<keyword evidence="1" id="KW-0805">Transcription regulation</keyword>
<name>A0A9J6P5D5_9CLOT</name>
<reference evidence="8" key="2">
    <citation type="submission" date="2021-04" db="EMBL/GenBank/DDBJ databases">
        <authorList>
            <person name="Dong X."/>
        </authorList>
    </citation>
    <scope>NUCLEOTIDE SEQUENCE</scope>
    <source>
        <strain evidence="8">ZWT</strain>
    </source>
</reference>
<evidence type="ECO:0000259" key="6">
    <source>
        <dbReference type="Pfam" id="PF04542"/>
    </source>
</evidence>
<dbReference type="PANTHER" id="PTHR30385">
    <property type="entry name" value="SIGMA FACTOR F FLAGELLAR"/>
    <property type="match status" value="1"/>
</dbReference>
<dbReference type="SUPFAM" id="SSF88659">
    <property type="entry name" value="Sigma3 and sigma4 domains of RNA polymerase sigma factors"/>
    <property type="match status" value="1"/>
</dbReference>
<dbReference type="GO" id="GO:0006352">
    <property type="term" value="P:DNA-templated transcription initiation"/>
    <property type="evidence" value="ECO:0007669"/>
    <property type="project" value="InterPro"/>
</dbReference>
<dbReference type="InterPro" id="IPR007630">
    <property type="entry name" value="RNA_pol_sigma70_r4"/>
</dbReference>
<dbReference type="EMBL" id="JAGSOJ010000003">
    <property type="protein sequence ID" value="MCM1991313.1"/>
    <property type="molecule type" value="Genomic_DNA"/>
</dbReference>
<dbReference type="InterPro" id="IPR013324">
    <property type="entry name" value="RNA_pol_sigma_r3/r4-like"/>
</dbReference>
<gene>
    <name evidence="8" type="ORF">KDK92_16385</name>
</gene>
<feature type="coiled-coil region" evidence="5">
    <location>
        <begin position="119"/>
        <end position="182"/>
    </location>
</feature>
<evidence type="ECO:0000256" key="5">
    <source>
        <dbReference type="SAM" id="Coils"/>
    </source>
</evidence>
<dbReference type="InterPro" id="IPR014284">
    <property type="entry name" value="RNA_pol_sigma-70_dom"/>
</dbReference>
<evidence type="ECO:0000256" key="1">
    <source>
        <dbReference type="ARBA" id="ARBA00023015"/>
    </source>
</evidence>
<keyword evidence="9" id="KW-1185">Reference proteome</keyword>
<evidence type="ECO:0000259" key="7">
    <source>
        <dbReference type="Pfam" id="PF04545"/>
    </source>
</evidence>
<dbReference type="Gene3D" id="1.10.1740.10">
    <property type="match status" value="1"/>
</dbReference>
<dbReference type="InterPro" id="IPR036388">
    <property type="entry name" value="WH-like_DNA-bd_sf"/>
</dbReference>
<dbReference type="InterPro" id="IPR013325">
    <property type="entry name" value="RNA_pol_sigma_r2"/>
</dbReference>
<dbReference type="AlphaFoldDB" id="A0A9J6P5D5"/>
<keyword evidence="5" id="KW-0175">Coiled coil</keyword>
<dbReference type="NCBIfam" id="TIGR02937">
    <property type="entry name" value="sigma70-ECF"/>
    <property type="match status" value="1"/>
</dbReference>
<evidence type="ECO:0000256" key="3">
    <source>
        <dbReference type="ARBA" id="ARBA00023125"/>
    </source>
</evidence>
<keyword evidence="4" id="KW-0804">Transcription</keyword>
<protein>
    <submittedName>
        <fullName evidence="8">Sigma-70 family RNA polymerase sigma factor</fullName>
    </submittedName>
</protein>
<feature type="domain" description="RNA polymerase sigma-70 region 2" evidence="6">
    <location>
        <begin position="20"/>
        <end position="84"/>
    </location>
</feature>
<reference evidence="8" key="1">
    <citation type="journal article" date="2021" name="mSystems">
        <title>Bacteria and Archaea Synergistically Convert Glycine Betaine to Biogenic Methane in the Formosa Cold Seep of the South China Sea.</title>
        <authorList>
            <person name="Li L."/>
            <person name="Zhang W."/>
            <person name="Zhang S."/>
            <person name="Song L."/>
            <person name="Sun Q."/>
            <person name="Zhang H."/>
            <person name="Xiang H."/>
            <person name="Dong X."/>
        </authorList>
    </citation>
    <scope>NUCLEOTIDE SEQUENCE</scope>
    <source>
        <strain evidence="8">ZWT</strain>
    </source>
</reference>
<dbReference type="PANTHER" id="PTHR30385:SF4">
    <property type="entry name" value="RNA POLYMERASE SIGMA-E FACTOR"/>
    <property type="match status" value="1"/>
</dbReference>
<feature type="domain" description="RNA polymerase sigma-70 region 4" evidence="7">
    <location>
        <begin position="125"/>
        <end position="172"/>
    </location>
</feature>
<keyword evidence="3" id="KW-0238">DNA-binding</keyword>
<evidence type="ECO:0000313" key="9">
    <source>
        <dbReference type="Proteomes" id="UP001056429"/>
    </source>
</evidence>
<evidence type="ECO:0000256" key="4">
    <source>
        <dbReference type="ARBA" id="ARBA00023163"/>
    </source>
</evidence>
<sequence>MEELVLRAKEGEEEATKIIIDKYTGFIIKEASKYRIPSYEFEDLVQHGYLTVIKSIKIYKSNSSSFHGYVINAIKNNIGDLLRGNIKHYREIPDESIAQKDSGDYSFTIEDQIIAYDEAKKLYEALDKLSEEERDIIKEFYFNERNMREYADTNNIKYHTLMQRKRKTLRKLEQILNTNEKSNKITYI</sequence>
<evidence type="ECO:0000313" key="8">
    <source>
        <dbReference type="EMBL" id="MCM1991313.1"/>
    </source>
</evidence>
<proteinExistence type="predicted"/>
<dbReference type="Proteomes" id="UP001056429">
    <property type="component" value="Unassembled WGS sequence"/>
</dbReference>
<dbReference type="Gene3D" id="1.10.10.10">
    <property type="entry name" value="Winged helix-like DNA-binding domain superfamily/Winged helix DNA-binding domain"/>
    <property type="match status" value="1"/>
</dbReference>
<dbReference type="Pfam" id="PF04542">
    <property type="entry name" value="Sigma70_r2"/>
    <property type="match status" value="1"/>
</dbReference>
<dbReference type="GO" id="GO:0016987">
    <property type="term" value="F:sigma factor activity"/>
    <property type="evidence" value="ECO:0007669"/>
    <property type="project" value="UniProtKB-KW"/>
</dbReference>